<protein>
    <submittedName>
        <fullName evidence="2">Uncharacterized protein</fullName>
    </submittedName>
</protein>
<dbReference type="Pfam" id="PF25612">
    <property type="entry name" value="DUF7940"/>
    <property type="match status" value="1"/>
</dbReference>
<keyword evidence="1" id="KW-1133">Transmembrane helix</keyword>
<evidence type="ECO:0000256" key="1">
    <source>
        <dbReference type="SAM" id="Phobius"/>
    </source>
</evidence>
<keyword evidence="1" id="KW-0812">Transmembrane</keyword>
<dbReference type="Proteomes" id="UP000286351">
    <property type="component" value="Unassembled WGS sequence"/>
</dbReference>
<dbReference type="AlphaFoldDB" id="A0A423JPD2"/>
<name>A0A423JPD2_9PSED</name>
<evidence type="ECO:0000313" key="3">
    <source>
        <dbReference type="Proteomes" id="UP000286351"/>
    </source>
</evidence>
<sequence>MTLIPEWRKFWRMTSVQLAIAGAILNAAAAGWSVFQGAVDPLVFAVVNMGLSIAVAVARVVQQSKLRAPSEDPAQPE</sequence>
<gene>
    <name evidence="2" type="ORF">BK664_11460</name>
</gene>
<dbReference type="EMBL" id="MOBO01000009">
    <property type="protein sequence ID" value="RON39568.1"/>
    <property type="molecule type" value="Genomic_DNA"/>
</dbReference>
<dbReference type="InterPro" id="IPR057700">
    <property type="entry name" value="DUF7940"/>
</dbReference>
<accession>A0A423JPD2</accession>
<dbReference type="RefSeq" id="WP_123365823.1">
    <property type="nucleotide sequence ID" value="NZ_MOBO01000009.1"/>
</dbReference>
<proteinExistence type="predicted"/>
<comment type="caution">
    <text evidence="2">The sequence shown here is derived from an EMBL/GenBank/DDBJ whole genome shotgun (WGS) entry which is preliminary data.</text>
</comment>
<organism evidence="2 3">
    <name type="scientific">Pseudomonas brassicacearum</name>
    <dbReference type="NCBI Taxonomy" id="930166"/>
    <lineage>
        <taxon>Bacteria</taxon>
        <taxon>Pseudomonadati</taxon>
        <taxon>Pseudomonadota</taxon>
        <taxon>Gammaproteobacteria</taxon>
        <taxon>Pseudomonadales</taxon>
        <taxon>Pseudomonadaceae</taxon>
        <taxon>Pseudomonas</taxon>
    </lineage>
</organism>
<keyword evidence="1" id="KW-0472">Membrane</keyword>
<reference evidence="2 3" key="1">
    <citation type="submission" date="2016-10" db="EMBL/GenBank/DDBJ databases">
        <title>Comparative genome analysis of multiple Pseudomonas spp. focuses on biocontrol and plant growth promoting traits.</title>
        <authorList>
            <person name="Tao X.-Y."/>
            <person name="Taylor C.G."/>
        </authorList>
    </citation>
    <scope>NUCLEOTIDE SEQUENCE [LARGE SCALE GENOMIC DNA]</scope>
    <source>
        <strain evidence="2 3">38D4</strain>
    </source>
</reference>
<evidence type="ECO:0000313" key="2">
    <source>
        <dbReference type="EMBL" id="RON39568.1"/>
    </source>
</evidence>
<feature type="transmembrane region" description="Helical" evidence="1">
    <location>
        <begin position="41"/>
        <end position="61"/>
    </location>
</feature>